<reference evidence="1" key="1">
    <citation type="submission" date="2023-08" db="EMBL/GenBank/DDBJ databases">
        <authorList>
            <person name="Alioto T."/>
            <person name="Alioto T."/>
            <person name="Gomez Garrido J."/>
        </authorList>
    </citation>
    <scope>NUCLEOTIDE SEQUENCE</scope>
</reference>
<organism evidence="1 2">
    <name type="scientific">Octopus vulgaris</name>
    <name type="common">Common octopus</name>
    <dbReference type="NCBI Taxonomy" id="6645"/>
    <lineage>
        <taxon>Eukaryota</taxon>
        <taxon>Metazoa</taxon>
        <taxon>Spiralia</taxon>
        <taxon>Lophotrochozoa</taxon>
        <taxon>Mollusca</taxon>
        <taxon>Cephalopoda</taxon>
        <taxon>Coleoidea</taxon>
        <taxon>Octopodiformes</taxon>
        <taxon>Octopoda</taxon>
        <taxon>Incirrata</taxon>
        <taxon>Octopodidae</taxon>
        <taxon>Octopus</taxon>
    </lineage>
</organism>
<evidence type="ECO:0000313" key="2">
    <source>
        <dbReference type="Proteomes" id="UP001162480"/>
    </source>
</evidence>
<keyword evidence="2" id="KW-1185">Reference proteome</keyword>
<accession>A0AA36B0M8</accession>
<gene>
    <name evidence="1" type="ORF">OCTVUL_1B002179</name>
</gene>
<dbReference type="AlphaFoldDB" id="A0AA36B0M8"/>
<name>A0AA36B0M8_OCTVU</name>
<dbReference type="EMBL" id="OX597820">
    <property type="protein sequence ID" value="CAI9725755.1"/>
    <property type="molecule type" value="Genomic_DNA"/>
</dbReference>
<evidence type="ECO:0000313" key="1">
    <source>
        <dbReference type="EMBL" id="CAI9725755.1"/>
    </source>
</evidence>
<sequence>MSDEEDKGLQHQDVHPCEIATSEKLVSRTIAAVKCFKNPFNIPDDGKLCNLSSGAPVSEVAKDVLTAETVGRLAKEDFIENRPMKKDGFFDPIKRPNLKTMAHLHKSVKLSTSQSKVVEYKLQGNIAFHLLVKSQAQID</sequence>
<protein>
    <submittedName>
        <fullName evidence="1">Uncharacterized protein</fullName>
    </submittedName>
</protein>
<dbReference type="Proteomes" id="UP001162480">
    <property type="component" value="Chromosome 7"/>
</dbReference>
<proteinExistence type="predicted"/>